<dbReference type="InterPro" id="IPR040198">
    <property type="entry name" value="Fido_containing"/>
</dbReference>
<protein>
    <submittedName>
        <fullName evidence="5">Fic family protein</fullName>
    </submittedName>
</protein>
<dbReference type="PANTHER" id="PTHR13504">
    <property type="entry name" value="FIDO DOMAIN-CONTAINING PROTEIN DDB_G0283145"/>
    <property type="match status" value="1"/>
</dbReference>
<keyword evidence="1" id="KW-0067">ATP-binding</keyword>
<feature type="active site" evidence="2">
    <location>
        <position position="214"/>
    </location>
</feature>
<dbReference type="InterPro" id="IPR021068">
    <property type="entry name" value="HTH_DNA-bd"/>
</dbReference>
<feature type="domain" description="Fido" evidence="4">
    <location>
        <begin position="127"/>
        <end position="278"/>
    </location>
</feature>
<proteinExistence type="predicted"/>
<keyword evidence="1" id="KW-0547">Nucleotide-binding</keyword>
<dbReference type="PROSITE" id="PS51459">
    <property type="entry name" value="FIDO"/>
    <property type="match status" value="1"/>
</dbReference>
<dbReference type="Pfam" id="PF11972">
    <property type="entry name" value="HTH_13"/>
    <property type="match status" value="1"/>
</dbReference>
<feature type="binding site" evidence="1">
    <location>
        <position position="256"/>
    </location>
    <ligand>
        <name>ATP</name>
        <dbReference type="ChEBI" id="CHEBI:30616"/>
    </ligand>
</feature>
<accession>A0A1P8F9C1</accession>
<feature type="binding site" evidence="3">
    <location>
        <begin position="218"/>
        <end position="225"/>
    </location>
    <ligand>
        <name>ATP</name>
        <dbReference type="ChEBI" id="CHEBI:30616"/>
    </ligand>
</feature>
<dbReference type="Proteomes" id="UP000185934">
    <property type="component" value="Chromosome"/>
</dbReference>
<evidence type="ECO:0000256" key="1">
    <source>
        <dbReference type="PIRSR" id="PIRSR038925-1"/>
    </source>
</evidence>
<dbReference type="AlphaFoldDB" id="A0A1P8F9C1"/>
<feature type="binding site" evidence="1">
    <location>
        <begin position="219"/>
        <end position="225"/>
    </location>
    <ligand>
        <name>ATP</name>
        <dbReference type="ChEBI" id="CHEBI:30616"/>
    </ligand>
</feature>
<dbReference type="PIRSF" id="PIRSF038925">
    <property type="entry name" value="AMP-prot_trans"/>
    <property type="match status" value="1"/>
</dbReference>
<evidence type="ECO:0000259" key="4">
    <source>
        <dbReference type="PROSITE" id="PS51459"/>
    </source>
</evidence>
<feature type="binding site" evidence="1">
    <location>
        <position position="82"/>
    </location>
    <ligand>
        <name>ATP</name>
        <dbReference type="ChEBI" id="CHEBI:30616"/>
    </ligand>
</feature>
<dbReference type="PANTHER" id="PTHR13504:SF38">
    <property type="entry name" value="FIDO DOMAIN-CONTAINING PROTEIN"/>
    <property type="match status" value="1"/>
</dbReference>
<dbReference type="OrthoDB" id="9813719at2"/>
<evidence type="ECO:0000313" key="5">
    <source>
        <dbReference type="EMBL" id="APV45066.1"/>
    </source>
</evidence>
<gene>
    <name evidence="5" type="ORF">Dform_01747</name>
</gene>
<dbReference type="GO" id="GO:0005524">
    <property type="term" value="F:ATP binding"/>
    <property type="evidence" value="ECO:0007669"/>
    <property type="project" value="UniProtKB-KW"/>
</dbReference>
<dbReference type="InterPro" id="IPR026287">
    <property type="entry name" value="SoFic-like"/>
</dbReference>
<sequence length="384" mass="43282">MDTALFKKSPSGKLSRATGDYWAFIPDPLPPRLEWDDALVSVMSKADIALGTLSGLGETLPNPHLLIYPFIRREAVLSSRIEGTQSSLSDLLLFEATQVEKWGDVREVQNYVRAMEYGLKRLNELPLSLRFIRELHGVLMEGVRGQHATPGEFRQSQNWIGNPGATLNEATFVPPPVPEMQECLSQLEKFLHAETRLPPLVEAALVHYQFEVIHPFLDGNGRIGRLLVTLLLCQRNVLSNPLLYLSAFFEQHREEYYDLLLKVSSTGAWREWIEFFLRAVTEQSGDAVSRSRRLQELLRSYSQLAREKHLPPTAVQLVELILMKPVLSAKTAQEYLKITSPGARKAIKSLLEAGILTEITGRKRDKAYAANEVLKALDGEITPE</sequence>
<dbReference type="InterPro" id="IPR025758">
    <property type="entry name" value="Fic/DOC_N"/>
</dbReference>
<dbReference type="Gene3D" id="1.10.3290.10">
    <property type="entry name" value="Fido-like domain"/>
    <property type="match status" value="1"/>
</dbReference>
<evidence type="ECO:0000256" key="2">
    <source>
        <dbReference type="PIRSR" id="PIRSR640198-1"/>
    </source>
</evidence>
<dbReference type="EMBL" id="CP018258">
    <property type="protein sequence ID" value="APV45066.1"/>
    <property type="molecule type" value="Genomic_DNA"/>
</dbReference>
<feature type="binding site" evidence="3">
    <location>
        <begin position="256"/>
        <end position="257"/>
    </location>
    <ligand>
        <name>ATP</name>
        <dbReference type="ChEBI" id="CHEBI:30616"/>
    </ligand>
</feature>
<name>A0A1P8F9C1_9CHLR</name>
<dbReference type="InterPro" id="IPR003812">
    <property type="entry name" value="Fido"/>
</dbReference>
<dbReference type="RefSeq" id="WP_076004652.1">
    <property type="nucleotide sequence ID" value="NZ_CP018258.1"/>
</dbReference>
<dbReference type="Pfam" id="PF02661">
    <property type="entry name" value="Fic"/>
    <property type="match status" value="1"/>
</dbReference>
<keyword evidence="6" id="KW-1185">Reference proteome</keyword>
<dbReference type="Pfam" id="PF13784">
    <property type="entry name" value="Fic_N"/>
    <property type="match status" value="1"/>
</dbReference>
<reference evidence="6" key="1">
    <citation type="submission" date="2016-11" db="EMBL/GenBank/DDBJ databases">
        <title>Dehalogenimonas formicexedens sp. nov., a chlorinated alkane respiring bacterium isolated from contaminated groundwater.</title>
        <authorList>
            <person name="Key T.A."/>
            <person name="Bowman K.S."/>
            <person name="Lee I."/>
            <person name="Chun J."/>
            <person name="Albuquerque L."/>
            <person name="da Costa M.S."/>
            <person name="Rainey F.A."/>
            <person name="Moe W.M."/>
        </authorList>
    </citation>
    <scope>NUCLEOTIDE SEQUENCE [LARGE SCALE GENOMIC DNA]</scope>
    <source>
        <strain evidence="6">NSZ-14</strain>
    </source>
</reference>
<feature type="binding site" evidence="1">
    <location>
        <position position="214"/>
    </location>
    <ligand>
        <name>ATP</name>
        <dbReference type="ChEBI" id="CHEBI:30616"/>
    </ligand>
</feature>
<evidence type="ECO:0000256" key="3">
    <source>
        <dbReference type="PIRSR" id="PIRSR640198-2"/>
    </source>
</evidence>
<organism evidence="5 6">
    <name type="scientific">Dehalogenimonas formicexedens</name>
    <dbReference type="NCBI Taxonomy" id="1839801"/>
    <lineage>
        <taxon>Bacteria</taxon>
        <taxon>Bacillati</taxon>
        <taxon>Chloroflexota</taxon>
        <taxon>Dehalococcoidia</taxon>
        <taxon>Dehalococcoidales</taxon>
        <taxon>Dehalococcoidaceae</taxon>
        <taxon>Dehalogenimonas</taxon>
    </lineage>
</organism>
<evidence type="ECO:0000313" key="6">
    <source>
        <dbReference type="Proteomes" id="UP000185934"/>
    </source>
</evidence>
<dbReference type="InterPro" id="IPR036597">
    <property type="entry name" value="Fido-like_dom_sf"/>
</dbReference>
<dbReference type="KEGG" id="dfo:Dform_01747"/>
<dbReference type="SUPFAM" id="SSF140931">
    <property type="entry name" value="Fic-like"/>
    <property type="match status" value="1"/>
</dbReference>